<evidence type="ECO:0000313" key="3">
    <source>
        <dbReference type="EMBL" id="QJA82311.1"/>
    </source>
</evidence>
<evidence type="ECO:0000313" key="2">
    <source>
        <dbReference type="EMBL" id="QJA60330.1"/>
    </source>
</evidence>
<reference evidence="1" key="1">
    <citation type="submission" date="2020-03" db="EMBL/GenBank/DDBJ databases">
        <title>The deep terrestrial virosphere.</title>
        <authorList>
            <person name="Holmfeldt K."/>
            <person name="Nilsson E."/>
            <person name="Simone D."/>
            <person name="Lopez-Fernandez M."/>
            <person name="Wu X."/>
            <person name="de Brujin I."/>
            <person name="Lundin D."/>
            <person name="Andersson A."/>
            <person name="Bertilsson S."/>
            <person name="Dopson M."/>
        </authorList>
    </citation>
    <scope>NUCLEOTIDE SEQUENCE</scope>
    <source>
        <strain evidence="3">MM415A00428</strain>
        <strain evidence="2">MM415B01127</strain>
        <strain evidence="1">TM448A03580</strain>
    </source>
</reference>
<dbReference type="EMBL" id="MT142484">
    <property type="protein sequence ID" value="QJA82311.1"/>
    <property type="molecule type" value="Genomic_DNA"/>
</dbReference>
<dbReference type="EMBL" id="MT144424">
    <property type="protein sequence ID" value="QJA53478.1"/>
    <property type="molecule type" value="Genomic_DNA"/>
</dbReference>
<sequence>MKSLKNRLKEIEPLFTTEWPTQEVDTKLNTQVQTSFLGFDRINHIRMGYFYEVISKCLFGGVLRDNQMIESQEYHQICPDVYNKSRKILVESKAMRIGHHTTFIDDQINRYIKYQQMKHHYKIYWCFWRHRFEKIKSYKGSPNELYQSLCEKTAYGIILGFSIIIDLWKETHTNSRRYENTSWYNCTTINSTDMNRFLFEPEIMLTQIGRDPNNYAIARFRSPYLKINRYTMSPKPFILIFEKDHQRLIKDLGEEEVPF</sequence>
<proteinExistence type="predicted"/>
<protein>
    <submittedName>
        <fullName evidence="1">Uncharacterized protein</fullName>
    </submittedName>
</protein>
<evidence type="ECO:0000313" key="1">
    <source>
        <dbReference type="EMBL" id="QJA53478.1"/>
    </source>
</evidence>
<name>A0A6H2A136_9ZZZZ</name>
<dbReference type="EMBL" id="MT141405">
    <property type="protein sequence ID" value="QJA60330.1"/>
    <property type="molecule type" value="Genomic_DNA"/>
</dbReference>
<accession>A0A6H2A136</accession>
<organism evidence="1">
    <name type="scientific">viral metagenome</name>
    <dbReference type="NCBI Taxonomy" id="1070528"/>
    <lineage>
        <taxon>unclassified sequences</taxon>
        <taxon>metagenomes</taxon>
        <taxon>organismal metagenomes</taxon>
    </lineage>
</organism>
<dbReference type="AlphaFoldDB" id="A0A6H2A136"/>
<gene>
    <name evidence="3" type="ORF">MM415A00428_0029</name>
    <name evidence="2" type="ORF">MM415B01127_0007</name>
    <name evidence="1" type="ORF">TM448A03580_0014</name>
</gene>